<evidence type="ECO:0000256" key="1">
    <source>
        <dbReference type="ARBA" id="ARBA00000085"/>
    </source>
</evidence>
<dbReference type="Gene3D" id="1.10.287.130">
    <property type="match status" value="1"/>
</dbReference>
<gene>
    <name evidence="11" type="ORF">AMR76_01555</name>
</gene>
<dbReference type="AlphaFoldDB" id="A0A0Q2MJG0"/>
<dbReference type="SMART" id="SM00387">
    <property type="entry name" value="HATPase_c"/>
    <property type="match status" value="1"/>
</dbReference>
<evidence type="ECO:0000256" key="7">
    <source>
        <dbReference type="ARBA" id="ARBA00022840"/>
    </source>
</evidence>
<evidence type="ECO:0000256" key="5">
    <source>
        <dbReference type="ARBA" id="ARBA00022741"/>
    </source>
</evidence>
<proteinExistence type="predicted"/>
<evidence type="ECO:0000256" key="4">
    <source>
        <dbReference type="ARBA" id="ARBA00022679"/>
    </source>
</evidence>
<keyword evidence="12" id="KW-1185">Reference proteome</keyword>
<reference evidence="11 12" key="1">
    <citation type="submission" date="2015-08" db="EMBL/GenBank/DDBJ databases">
        <title>Antibacterial properties of a collection of Vibrionaceae strains.</title>
        <authorList>
            <person name="Giubergia S."/>
        </authorList>
    </citation>
    <scope>NUCLEOTIDE SEQUENCE [LARGE SCALE GENOMIC DNA]</scope>
    <source>
        <strain evidence="11 12">S0821</strain>
    </source>
</reference>
<feature type="domain" description="Histidine kinase" evidence="10">
    <location>
        <begin position="255"/>
        <end position="460"/>
    </location>
</feature>
<dbReference type="InterPro" id="IPR036097">
    <property type="entry name" value="HisK_dim/P_sf"/>
</dbReference>
<keyword evidence="5" id="KW-0547">Nucleotide-binding</keyword>
<evidence type="ECO:0000259" key="10">
    <source>
        <dbReference type="PROSITE" id="PS50109"/>
    </source>
</evidence>
<dbReference type="PROSITE" id="PS50109">
    <property type="entry name" value="HIS_KIN"/>
    <property type="match status" value="1"/>
</dbReference>
<dbReference type="PANTHER" id="PTHR43065:SF10">
    <property type="entry name" value="PEROXIDE STRESS-ACTIVATED HISTIDINE KINASE MAK3"/>
    <property type="match status" value="1"/>
</dbReference>
<keyword evidence="9" id="KW-0812">Transmembrane</keyword>
<accession>A0A0Q2MJG0</accession>
<dbReference type="InterPro" id="IPR003661">
    <property type="entry name" value="HisK_dim/P_dom"/>
</dbReference>
<dbReference type="EC" id="2.7.13.3" evidence="2"/>
<feature type="transmembrane region" description="Helical" evidence="9">
    <location>
        <begin position="6"/>
        <end position="25"/>
    </location>
</feature>
<dbReference type="CDD" id="cd00075">
    <property type="entry name" value="HATPase"/>
    <property type="match status" value="1"/>
</dbReference>
<dbReference type="GO" id="GO:0005524">
    <property type="term" value="F:ATP binding"/>
    <property type="evidence" value="ECO:0007669"/>
    <property type="project" value="UniProtKB-KW"/>
</dbReference>
<dbReference type="InParanoid" id="A0A0Q2MJG0"/>
<dbReference type="SUPFAM" id="SSF55874">
    <property type="entry name" value="ATPase domain of HSP90 chaperone/DNA topoisomerase II/histidine kinase"/>
    <property type="match status" value="1"/>
</dbReference>
<dbReference type="PANTHER" id="PTHR43065">
    <property type="entry name" value="SENSOR HISTIDINE KINASE"/>
    <property type="match status" value="1"/>
</dbReference>
<evidence type="ECO:0000313" key="12">
    <source>
        <dbReference type="Proteomes" id="UP000051221"/>
    </source>
</evidence>
<dbReference type="Pfam" id="PF00512">
    <property type="entry name" value="HisKA"/>
    <property type="match status" value="1"/>
</dbReference>
<keyword evidence="9" id="KW-0472">Membrane</keyword>
<evidence type="ECO:0000256" key="2">
    <source>
        <dbReference type="ARBA" id="ARBA00012438"/>
    </source>
</evidence>
<protein>
    <recommendedName>
        <fullName evidence="2">histidine kinase</fullName>
        <ecNumber evidence="2">2.7.13.3</ecNumber>
    </recommendedName>
</protein>
<organism evidence="11 12">
    <name type="scientific">Vibrio furnissii</name>
    <dbReference type="NCBI Taxonomy" id="29494"/>
    <lineage>
        <taxon>Bacteria</taxon>
        <taxon>Pseudomonadati</taxon>
        <taxon>Pseudomonadota</taxon>
        <taxon>Gammaproteobacteria</taxon>
        <taxon>Vibrionales</taxon>
        <taxon>Vibrionaceae</taxon>
        <taxon>Vibrio</taxon>
    </lineage>
</organism>
<dbReference type="EMBL" id="LKHS01000001">
    <property type="protein sequence ID" value="KQH88001.1"/>
    <property type="molecule type" value="Genomic_DNA"/>
</dbReference>
<dbReference type="CDD" id="cd00082">
    <property type="entry name" value="HisKA"/>
    <property type="match status" value="1"/>
</dbReference>
<dbReference type="InterPro" id="IPR004358">
    <property type="entry name" value="Sig_transdc_His_kin-like_C"/>
</dbReference>
<keyword evidence="9" id="KW-1133">Transmembrane helix</keyword>
<evidence type="ECO:0000256" key="9">
    <source>
        <dbReference type="SAM" id="Phobius"/>
    </source>
</evidence>
<dbReference type="SUPFAM" id="SSF47384">
    <property type="entry name" value="Homodimeric domain of signal transducing histidine kinase"/>
    <property type="match status" value="1"/>
</dbReference>
<feature type="transmembrane region" description="Helical" evidence="9">
    <location>
        <begin position="201"/>
        <end position="219"/>
    </location>
</feature>
<dbReference type="InterPro" id="IPR036890">
    <property type="entry name" value="HATPase_C_sf"/>
</dbReference>
<name>A0A0Q2MJG0_VIBFU</name>
<dbReference type="Pfam" id="PF02518">
    <property type="entry name" value="HATPase_c"/>
    <property type="match status" value="1"/>
</dbReference>
<keyword evidence="8" id="KW-0902">Two-component regulatory system</keyword>
<keyword evidence="4" id="KW-0808">Transferase</keyword>
<dbReference type="PRINTS" id="PR00344">
    <property type="entry name" value="BCTRLSENSOR"/>
</dbReference>
<dbReference type="GO" id="GO:0000155">
    <property type="term" value="F:phosphorelay sensor kinase activity"/>
    <property type="evidence" value="ECO:0007669"/>
    <property type="project" value="InterPro"/>
</dbReference>
<evidence type="ECO:0000256" key="3">
    <source>
        <dbReference type="ARBA" id="ARBA00022553"/>
    </source>
</evidence>
<dbReference type="Gene3D" id="3.30.565.10">
    <property type="entry name" value="Histidine kinase-like ATPase, C-terminal domain"/>
    <property type="match status" value="1"/>
</dbReference>
<evidence type="ECO:0000256" key="6">
    <source>
        <dbReference type="ARBA" id="ARBA00022777"/>
    </source>
</evidence>
<dbReference type="InterPro" id="IPR003594">
    <property type="entry name" value="HATPase_dom"/>
</dbReference>
<feature type="transmembrane region" description="Helical" evidence="9">
    <location>
        <begin position="37"/>
        <end position="56"/>
    </location>
</feature>
<dbReference type="RefSeq" id="WP_055465045.1">
    <property type="nucleotide sequence ID" value="NZ_JAKNQA010000074.1"/>
</dbReference>
<evidence type="ECO:0000313" key="11">
    <source>
        <dbReference type="EMBL" id="KQH88001.1"/>
    </source>
</evidence>
<feature type="transmembrane region" description="Helical" evidence="9">
    <location>
        <begin position="146"/>
        <end position="164"/>
    </location>
</feature>
<keyword evidence="7" id="KW-0067">ATP-binding</keyword>
<evidence type="ECO:0000256" key="8">
    <source>
        <dbReference type="ARBA" id="ARBA00023012"/>
    </source>
</evidence>
<dbReference type="InterPro" id="IPR005467">
    <property type="entry name" value="His_kinase_dom"/>
</dbReference>
<sequence length="461" mass="51929">MDMLIIFKLYLLSGLAFFAAAFAIFSRNLKNSSNRIAQLLPIFALFGLVHAFHIWSELYFDLYQHEFILTRGIDTFRVLKLGLSFLPLAYFAWRMLPLSMWSQRQITLIKKAIVLFLFVFVVSVYWLHHHYAYPVFIHYASNHIRWVLGLGFSSLAGLAVYSYADRVEFEGFGSPGAFKLLGVALIAYAFSTGFLTDDAALWVQIIRLLCGYGILLSLWNAMRVFDQEHDQQLQSALQLSLQDAKLRELGELTSAIAHEIKTPLSSALMSCDLLEHQLAHDSNHKRQIDRIRYGLGRAAEISQEVLNYAHHKAIHRQPVRLAEIVDQALSLNQYRLEGFDVLVNVDSTLSVYGDAGLLEEVFTNLIGNSVDASTTHKSLRIQGFQNKLNAILTFTDCGGGMPDALLAKATQPFFTTKPKGEGTGMGLALCKQIISQHNGELLLYNHDNGLTVEVRIPRKMQ</sequence>
<dbReference type="Proteomes" id="UP000051221">
    <property type="component" value="Unassembled WGS sequence"/>
</dbReference>
<keyword evidence="3" id="KW-0597">Phosphoprotein</keyword>
<feature type="transmembrane region" description="Helical" evidence="9">
    <location>
        <begin position="108"/>
        <end position="126"/>
    </location>
</feature>
<keyword evidence="6 11" id="KW-0418">Kinase</keyword>
<feature type="transmembrane region" description="Helical" evidence="9">
    <location>
        <begin position="176"/>
        <end position="195"/>
    </location>
</feature>
<comment type="catalytic activity">
    <reaction evidence="1">
        <text>ATP + protein L-histidine = ADP + protein N-phospho-L-histidine.</text>
        <dbReference type="EC" id="2.7.13.3"/>
    </reaction>
</comment>
<dbReference type="SMART" id="SM00388">
    <property type="entry name" value="HisKA"/>
    <property type="match status" value="1"/>
</dbReference>
<feature type="transmembrane region" description="Helical" evidence="9">
    <location>
        <begin position="76"/>
        <end position="96"/>
    </location>
</feature>
<comment type="caution">
    <text evidence="11">The sequence shown here is derived from an EMBL/GenBank/DDBJ whole genome shotgun (WGS) entry which is preliminary data.</text>
</comment>